<reference evidence="1" key="1">
    <citation type="journal article" date="2021" name="PeerJ">
        <title>Extensive microbial diversity within the chicken gut microbiome revealed by metagenomics and culture.</title>
        <authorList>
            <person name="Gilroy R."/>
            <person name="Ravi A."/>
            <person name="Getino M."/>
            <person name="Pursley I."/>
            <person name="Horton D.L."/>
            <person name="Alikhan N.F."/>
            <person name="Baker D."/>
            <person name="Gharbi K."/>
            <person name="Hall N."/>
            <person name="Watson M."/>
            <person name="Adriaenssens E.M."/>
            <person name="Foster-Nyarko E."/>
            <person name="Jarju S."/>
            <person name="Secka A."/>
            <person name="Antonio M."/>
            <person name="Oren A."/>
            <person name="Chaudhuri R.R."/>
            <person name="La Ragione R."/>
            <person name="Hildebrand F."/>
            <person name="Pallen M.J."/>
        </authorList>
    </citation>
    <scope>NUCLEOTIDE SEQUENCE</scope>
    <source>
        <strain evidence="1">ChiBcec16_6824</strain>
    </source>
</reference>
<proteinExistence type="predicted"/>
<reference evidence="1" key="2">
    <citation type="submission" date="2021-04" db="EMBL/GenBank/DDBJ databases">
        <authorList>
            <person name="Gilroy R."/>
        </authorList>
    </citation>
    <scope>NUCLEOTIDE SEQUENCE</scope>
    <source>
        <strain evidence="1">ChiBcec16_6824</strain>
    </source>
</reference>
<dbReference type="SUPFAM" id="SSF52218">
    <property type="entry name" value="Flavoproteins"/>
    <property type="match status" value="1"/>
</dbReference>
<sequence length="205" mass="23199">MADVLILNASPRAPKSNSKRYAQLFAEQCSLPSETCNVTRNNHLELCEKLNACSQVLLVFPLYADAIPVTLLNFFKTLEQHPPKQKPTVSVLINCGFLEPHQNDVAVDMVKLFCKQNHYPFGSVLQLASGEAILDTPFRWIARRAIGKLARTVAKGKHCTIRAAMPIPKSWFIRASTQYWTQYGQRNHVSPEEMRTMSIEGRELE</sequence>
<dbReference type="Proteomes" id="UP000823868">
    <property type="component" value="Unassembled WGS sequence"/>
</dbReference>
<dbReference type="Gene3D" id="3.40.50.360">
    <property type="match status" value="1"/>
</dbReference>
<organism evidence="1 2">
    <name type="scientific">Candidatus Flavonifractor merdigallinarum</name>
    <dbReference type="NCBI Taxonomy" id="2838589"/>
    <lineage>
        <taxon>Bacteria</taxon>
        <taxon>Bacillati</taxon>
        <taxon>Bacillota</taxon>
        <taxon>Clostridia</taxon>
        <taxon>Eubacteriales</taxon>
        <taxon>Oscillospiraceae</taxon>
        <taxon>Flavonifractor</taxon>
    </lineage>
</organism>
<protein>
    <recommendedName>
        <fullName evidence="3">Flavodoxin-like fold domain-containing protein</fullName>
    </recommendedName>
</protein>
<dbReference type="AlphaFoldDB" id="A0A9D1Y7W8"/>
<gene>
    <name evidence="1" type="ORF">H9841_04305</name>
</gene>
<evidence type="ECO:0000313" key="2">
    <source>
        <dbReference type="Proteomes" id="UP000823868"/>
    </source>
</evidence>
<comment type="caution">
    <text evidence="1">The sequence shown here is derived from an EMBL/GenBank/DDBJ whole genome shotgun (WGS) entry which is preliminary data.</text>
</comment>
<dbReference type="InterPro" id="IPR029039">
    <property type="entry name" value="Flavoprotein-like_sf"/>
</dbReference>
<evidence type="ECO:0008006" key="3">
    <source>
        <dbReference type="Google" id="ProtNLM"/>
    </source>
</evidence>
<accession>A0A9D1Y7W8</accession>
<evidence type="ECO:0000313" key="1">
    <source>
        <dbReference type="EMBL" id="HIY21111.1"/>
    </source>
</evidence>
<name>A0A9D1Y7W8_9FIRM</name>
<dbReference type="EMBL" id="DXDX01000077">
    <property type="protein sequence ID" value="HIY21111.1"/>
    <property type="molecule type" value="Genomic_DNA"/>
</dbReference>